<evidence type="ECO:0000256" key="8">
    <source>
        <dbReference type="RuleBase" id="RU365098"/>
    </source>
</evidence>
<evidence type="ECO:0000256" key="3">
    <source>
        <dbReference type="ARBA" id="ARBA00022485"/>
    </source>
</evidence>
<keyword evidence="4 8" id="KW-0479">Metal-binding</keyword>
<keyword evidence="7 8" id="KW-0411">Iron-sulfur</keyword>
<dbReference type="PROSITE" id="PS00198">
    <property type="entry name" value="4FE4S_FER_1"/>
    <property type="match status" value="1"/>
</dbReference>
<evidence type="ECO:0000256" key="7">
    <source>
        <dbReference type="ARBA" id="ARBA00023014"/>
    </source>
</evidence>
<sequence>MAYVIGSDCIDVLDRSCIEVCPVDCIYIGDRRSYINANECIDCGACEVECPVSAVFVDRKARKDPELGEFLADSVAFFELPLPGRDEALGDPGGSQKLGPVGVDTPFTADYSA</sequence>
<comment type="cofactor">
    <cofactor evidence="1 8">
        <name>[4Fe-4S] cluster</name>
        <dbReference type="ChEBI" id="CHEBI:49883"/>
    </cofactor>
</comment>
<keyword evidence="8" id="KW-0003">3Fe-4S</keyword>
<comment type="cofactor">
    <cofactor evidence="8">
        <name>[3Fe-4S] cluster</name>
        <dbReference type="ChEBI" id="CHEBI:21137"/>
    </cofactor>
    <text evidence="8">Binds 1 [3Fe-4S] cluster.</text>
</comment>
<dbReference type="PANTHER" id="PTHR42859:SF2">
    <property type="entry name" value="FERREDOXIN"/>
    <property type="match status" value="1"/>
</dbReference>
<evidence type="ECO:0000256" key="5">
    <source>
        <dbReference type="ARBA" id="ARBA00022982"/>
    </source>
</evidence>
<evidence type="ECO:0000256" key="2">
    <source>
        <dbReference type="ARBA" id="ARBA00022448"/>
    </source>
</evidence>
<dbReference type="PRINTS" id="PR00354">
    <property type="entry name" value="7FE8SFRDOXIN"/>
</dbReference>
<dbReference type="RefSeq" id="WP_108580321.1">
    <property type="nucleotide sequence ID" value="NZ_CP026952.1"/>
</dbReference>
<dbReference type="EMBL" id="CP026952">
    <property type="protein sequence ID" value="AWB93701.1"/>
    <property type="molecule type" value="Genomic_DNA"/>
</dbReference>
<evidence type="ECO:0000313" key="10">
    <source>
        <dbReference type="Proteomes" id="UP000244384"/>
    </source>
</evidence>
<dbReference type="InterPro" id="IPR050294">
    <property type="entry name" value="RnfB_subfamily"/>
</dbReference>
<dbReference type="Pfam" id="PF00037">
    <property type="entry name" value="Fer4"/>
    <property type="match status" value="1"/>
</dbReference>
<gene>
    <name evidence="9" type="ORF">C3E78_16600</name>
</gene>
<evidence type="ECO:0000256" key="4">
    <source>
        <dbReference type="ARBA" id="ARBA00022723"/>
    </source>
</evidence>
<dbReference type="SUPFAM" id="SSF54862">
    <property type="entry name" value="4Fe-4S ferredoxins"/>
    <property type="match status" value="1"/>
</dbReference>
<dbReference type="InterPro" id="IPR017896">
    <property type="entry name" value="4Fe4S_Fe-S-bd"/>
</dbReference>
<dbReference type="GO" id="GO:0051538">
    <property type="term" value="F:3 iron, 4 sulfur cluster binding"/>
    <property type="evidence" value="ECO:0007669"/>
    <property type="project" value="UniProtKB-UniRule"/>
</dbReference>
<dbReference type="OrthoDB" id="9803397at2"/>
<keyword evidence="6 8" id="KW-0408">Iron</keyword>
<evidence type="ECO:0000256" key="1">
    <source>
        <dbReference type="ARBA" id="ARBA00001966"/>
    </source>
</evidence>
<dbReference type="InterPro" id="IPR000813">
    <property type="entry name" value="7Fe_ferredoxin"/>
</dbReference>
<dbReference type="GO" id="GO:0051539">
    <property type="term" value="F:4 iron, 4 sulfur cluster binding"/>
    <property type="evidence" value="ECO:0007669"/>
    <property type="project" value="UniProtKB-UniRule"/>
</dbReference>
<keyword evidence="2 8" id="KW-0813">Transport</keyword>
<dbReference type="KEGG" id="aez:C3E78_16600"/>
<dbReference type="GO" id="GO:0009055">
    <property type="term" value="F:electron transfer activity"/>
    <property type="evidence" value="ECO:0007669"/>
    <property type="project" value="UniProtKB-UniRule"/>
</dbReference>
<keyword evidence="10" id="KW-1185">Reference proteome</keyword>
<dbReference type="InterPro" id="IPR017900">
    <property type="entry name" value="4Fe4S_Fe_S_CS"/>
</dbReference>
<proteinExistence type="predicted"/>
<dbReference type="Gene3D" id="3.30.70.20">
    <property type="match status" value="1"/>
</dbReference>
<dbReference type="Proteomes" id="UP000244384">
    <property type="component" value="Chromosome"/>
</dbReference>
<evidence type="ECO:0000313" key="9">
    <source>
        <dbReference type="EMBL" id="AWB93701.1"/>
    </source>
</evidence>
<keyword evidence="5 8" id="KW-0249">Electron transport</keyword>
<reference evidence="10" key="1">
    <citation type="submission" date="2018-01" db="EMBL/GenBank/DDBJ databases">
        <authorList>
            <person name="Li J."/>
        </authorList>
    </citation>
    <scope>NUCLEOTIDE SEQUENCE [LARGE SCALE GENOMIC DNA]</scope>
    <source>
        <strain evidence="10">592</strain>
    </source>
</reference>
<evidence type="ECO:0000256" key="6">
    <source>
        <dbReference type="ARBA" id="ARBA00023004"/>
    </source>
</evidence>
<protein>
    <recommendedName>
        <fullName evidence="8">Ferredoxin</fullName>
    </recommendedName>
</protein>
<dbReference type="AlphaFoldDB" id="A0A2S0WQV1"/>
<dbReference type="PANTHER" id="PTHR42859">
    <property type="entry name" value="OXIDOREDUCTASE"/>
    <property type="match status" value="1"/>
</dbReference>
<comment type="function">
    <text evidence="8">Ferredoxins are iron-sulfur proteins that transfer electrons in a wide variety of metabolic reactions.</text>
</comment>
<dbReference type="PROSITE" id="PS51379">
    <property type="entry name" value="4FE4S_FER_2"/>
    <property type="match status" value="1"/>
</dbReference>
<dbReference type="GO" id="GO:0046872">
    <property type="term" value="F:metal ion binding"/>
    <property type="evidence" value="ECO:0007669"/>
    <property type="project" value="UniProtKB-UniRule"/>
</dbReference>
<organism evidence="9 10">
    <name type="scientific">Aeromicrobium chenweiae</name>
    <dbReference type="NCBI Taxonomy" id="2079793"/>
    <lineage>
        <taxon>Bacteria</taxon>
        <taxon>Bacillati</taxon>
        <taxon>Actinomycetota</taxon>
        <taxon>Actinomycetes</taxon>
        <taxon>Propionibacteriales</taxon>
        <taxon>Nocardioidaceae</taxon>
        <taxon>Aeromicrobium</taxon>
    </lineage>
</organism>
<accession>A0A5F2EM16</accession>
<keyword evidence="3 8" id="KW-0004">4Fe-4S</keyword>
<name>A0A2S0WQV1_9ACTN</name>
<accession>A0A2S0WQV1</accession>